<evidence type="ECO:0000256" key="1">
    <source>
        <dbReference type="SAM" id="SignalP"/>
    </source>
</evidence>
<proteinExistence type="predicted"/>
<feature type="chain" id="PRO_5002817724" evidence="1">
    <location>
        <begin position="20"/>
        <end position="199"/>
    </location>
</feature>
<dbReference type="PhylomeDB" id="B4ME38"/>
<dbReference type="eggNOG" id="ENOG502T6RR">
    <property type="taxonomic scope" value="Eukaryota"/>
</dbReference>
<reference evidence="2 3" key="1">
    <citation type="journal article" date="2007" name="Nature">
        <title>Evolution of genes and genomes on the Drosophila phylogeny.</title>
        <authorList>
            <consortium name="Drosophila 12 Genomes Consortium"/>
            <person name="Clark A.G."/>
            <person name="Eisen M.B."/>
            <person name="Smith D.R."/>
            <person name="Bergman C.M."/>
            <person name="Oliver B."/>
            <person name="Markow T.A."/>
            <person name="Kaufman T.C."/>
            <person name="Kellis M."/>
            <person name="Gelbart W."/>
            <person name="Iyer V.N."/>
            <person name="Pollard D.A."/>
            <person name="Sackton T.B."/>
            <person name="Larracuente A.M."/>
            <person name="Singh N.D."/>
            <person name="Abad J.P."/>
            <person name="Abt D.N."/>
            <person name="Adryan B."/>
            <person name="Aguade M."/>
            <person name="Akashi H."/>
            <person name="Anderson W.W."/>
            <person name="Aquadro C.F."/>
            <person name="Ardell D.H."/>
            <person name="Arguello R."/>
            <person name="Artieri C.G."/>
            <person name="Barbash D.A."/>
            <person name="Barker D."/>
            <person name="Barsanti P."/>
            <person name="Batterham P."/>
            <person name="Batzoglou S."/>
            <person name="Begun D."/>
            <person name="Bhutkar A."/>
            <person name="Blanco E."/>
            <person name="Bosak S.A."/>
            <person name="Bradley R.K."/>
            <person name="Brand A.D."/>
            <person name="Brent M.R."/>
            <person name="Brooks A.N."/>
            <person name="Brown R.H."/>
            <person name="Butlin R.K."/>
            <person name="Caggese C."/>
            <person name="Calvi B.R."/>
            <person name="Bernardo de Carvalho A."/>
            <person name="Caspi A."/>
            <person name="Castrezana S."/>
            <person name="Celniker S.E."/>
            <person name="Chang J.L."/>
            <person name="Chapple C."/>
            <person name="Chatterji S."/>
            <person name="Chinwalla A."/>
            <person name="Civetta A."/>
            <person name="Clifton S.W."/>
            <person name="Comeron J.M."/>
            <person name="Costello J.C."/>
            <person name="Coyne J.A."/>
            <person name="Daub J."/>
            <person name="David R.G."/>
            <person name="Delcher A.L."/>
            <person name="Delehaunty K."/>
            <person name="Do C.B."/>
            <person name="Ebling H."/>
            <person name="Edwards K."/>
            <person name="Eickbush T."/>
            <person name="Evans J.D."/>
            <person name="Filipski A."/>
            <person name="Findeiss S."/>
            <person name="Freyhult E."/>
            <person name="Fulton L."/>
            <person name="Fulton R."/>
            <person name="Garcia A.C."/>
            <person name="Gardiner A."/>
            <person name="Garfield D.A."/>
            <person name="Garvin B.E."/>
            <person name="Gibson G."/>
            <person name="Gilbert D."/>
            <person name="Gnerre S."/>
            <person name="Godfrey J."/>
            <person name="Good R."/>
            <person name="Gotea V."/>
            <person name="Gravely B."/>
            <person name="Greenberg A.J."/>
            <person name="Griffiths-Jones S."/>
            <person name="Gross S."/>
            <person name="Guigo R."/>
            <person name="Gustafson E.A."/>
            <person name="Haerty W."/>
            <person name="Hahn M.W."/>
            <person name="Halligan D.L."/>
            <person name="Halpern A.L."/>
            <person name="Halter G.M."/>
            <person name="Han M.V."/>
            <person name="Heger A."/>
            <person name="Hillier L."/>
            <person name="Hinrichs A.S."/>
            <person name="Holmes I."/>
            <person name="Hoskins R.A."/>
            <person name="Hubisz M.J."/>
            <person name="Hultmark D."/>
            <person name="Huntley M.A."/>
            <person name="Jaffe D.B."/>
            <person name="Jagadeeshan S."/>
            <person name="Jeck W.R."/>
            <person name="Johnson J."/>
            <person name="Jones C.D."/>
            <person name="Jordan W.C."/>
            <person name="Karpen G.H."/>
            <person name="Kataoka E."/>
            <person name="Keightley P.D."/>
            <person name="Kheradpour P."/>
            <person name="Kirkness E.F."/>
            <person name="Koerich L.B."/>
            <person name="Kristiansen K."/>
            <person name="Kudrna D."/>
            <person name="Kulathinal R.J."/>
            <person name="Kumar S."/>
            <person name="Kwok R."/>
            <person name="Lander E."/>
            <person name="Langley C.H."/>
            <person name="Lapoint R."/>
            <person name="Lazzaro B.P."/>
            <person name="Lee S.J."/>
            <person name="Levesque L."/>
            <person name="Li R."/>
            <person name="Lin C.F."/>
            <person name="Lin M.F."/>
            <person name="Lindblad-Toh K."/>
            <person name="Llopart A."/>
            <person name="Long M."/>
            <person name="Low L."/>
            <person name="Lozovsky E."/>
            <person name="Lu J."/>
            <person name="Luo M."/>
            <person name="Machado C.A."/>
            <person name="Makalowski W."/>
            <person name="Marzo M."/>
            <person name="Matsuda M."/>
            <person name="Matzkin L."/>
            <person name="McAllister B."/>
            <person name="McBride C.S."/>
            <person name="McKernan B."/>
            <person name="McKernan K."/>
            <person name="Mendez-Lago M."/>
            <person name="Minx P."/>
            <person name="Mollenhauer M.U."/>
            <person name="Montooth K."/>
            <person name="Mount S.M."/>
            <person name="Mu X."/>
            <person name="Myers E."/>
            <person name="Negre B."/>
            <person name="Newfeld S."/>
            <person name="Nielsen R."/>
            <person name="Noor M.A."/>
            <person name="O'Grady P."/>
            <person name="Pachter L."/>
            <person name="Papaceit M."/>
            <person name="Parisi M.J."/>
            <person name="Parisi M."/>
            <person name="Parts L."/>
            <person name="Pedersen J.S."/>
            <person name="Pesole G."/>
            <person name="Phillippy A.M."/>
            <person name="Ponting C.P."/>
            <person name="Pop M."/>
            <person name="Porcelli D."/>
            <person name="Powell J.R."/>
            <person name="Prohaska S."/>
            <person name="Pruitt K."/>
            <person name="Puig M."/>
            <person name="Quesneville H."/>
            <person name="Ram K.R."/>
            <person name="Rand D."/>
            <person name="Rasmussen M.D."/>
            <person name="Reed L.K."/>
            <person name="Reenan R."/>
            <person name="Reily A."/>
            <person name="Remington K.A."/>
            <person name="Rieger T.T."/>
            <person name="Ritchie M.G."/>
            <person name="Robin C."/>
            <person name="Rogers Y.H."/>
            <person name="Rohde C."/>
            <person name="Rozas J."/>
            <person name="Rubenfield M.J."/>
            <person name="Ruiz A."/>
            <person name="Russo S."/>
            <person name="Salzberg S.L."/>
            <person name="Sanchez-Gracia A."/>
            <person name="Saranga D.J."/>
            <person name="Sato H."/>
            <person name="Schaeffer S.W."/>
            <person name="Schatz M.C."/>
            <person name="Schlenke T."/>
            <person name="Schwartz R."/>
            <person name="Segarra C."/>
            <person name="Singh R.S."/>
            <person name="Sirot L."/>
            <person name="Sirota M."/>
            <person name="Sisneros N.B."/>
            <person name="Smith C.D."/>
            <person name="Smith T.F."/>
            <person name="Spieth J."/>
            <person name="Stage D.E."/>
            <person name="Stark A."/>
            <person name="Stephan W."/>
            <person name="Strausberg R.L."/>
            <person name="Strempel S."/>
            <person name="Sturgill D."/>
            <person name="Sutton G."/>
            <person name="Sutton G.G."/>
            <person name="Tao W."/>
            <person name="Teichmann S."/>
            <person name="Tobari Y.N."/>
            <person name="Tomimura Y."/>
            <person name="Tsolas J.M."/>
            <person name="Valente V.L."/>
            <person name="Venter E."/>
            <person name="Venter J.C."/>
            <person name="Vicario S."/>
            <person name="Vieira F.G."/>
            <person name="Vilella A.J."/>
            <person name="Villasante A."/>
            <person name="Walenz B."/>
            <person name="Wang J."/>
            <person name="Wasserman M."/>
            <person name="Watts T."/>
            <person name="Wilson D."/>
            <person name="Wilson R.K."/>
            <person name="Wing R.A."/>
            <person name="Wolfner M.F."/>
            <person name="Wong A."/>
            <person name="Wong G.K."/>
            <person name="Wu C.I."/>
            <person name="Wu G."/>
            <person name="Yamamoto D."/>
            <person name="Yang H.P."/>
            <person name="Yang S.P."/>
            <person name="Yorke J.A."/>
            <person name="Yoshida K."/>
            <person name="Zdobnov E."/>
            <person name="Zhang P."/>
            <person name="Zhang Y."/>
            <person name="Zimin A.V."/>
            <person name="Baldwin J."/>
            <person name="Abdouelleil A."/>
            <person name="Abdulkadir J."/>
            <person name="Abebe A."/>
            <person name="Abera B."/>
            <person name="Abreu J."/>
            <person name="Acer S.C."/>
            <person name="Aftuck L."/>
            <person name="Alexander A."/>
            <person name="An P."/>
            <person name="Anderson E."/>
            <person name="Anderson S."/>
            <person name="Arachi H."/>
            <person name="Azer M."/>
            <person name="Bachantsang P."/>
            <person name="Barry A."/>
            <person name="Bayul T."/>
            <person name="Berlin A."/>
            <person name="Bessette D."/>
            <person name="Bloom T."/>
            <person name="Blye J."/>
            <person name="Boguslavskiy L."/>
            <person name="Bonnet C."/>
            <person name="Boukhgalter B."/>
            <person name="Bourzgui I."/>
            <person name="Brown A."/>
            <person name="Cahill P."/>
            <person name="Channer S."/>
            <person name="Cheshatsang Y."/>
            <person name="Chuda L."/>
            <person name="Citroen M."/>
            <person name="Collymore A."/>
            <person name="Cooke P."/>
            <person name="Costello M."/>
            <person name="D'Aco K."/>
            <person name="Daza R."/>
            <person name="De Haan G."/>
            <person name="DeGray S."/>
            <person name="DeMaso C."/>
            <person name="Dhargay N."/>
            <person name="Dooley K."/>
            <person name="Dooley E."/>
            <person name="Doricent M."/>
            <person name="Dorje P."/>
            <person name="Dorjee K."/>
            <person name="Dupes A."/>
            <person name="Elong R."/>
            <person name="Falk J."/>
            <person name="Farina A."/>
            <person name="Faro S."/>
            <person name="Ferguson D."/>
            <person name="Fisher S."/>
            <person name="Foley C.D."/>
            <person name="Franke A."/>
            <person name="Friedrich D."/>
            <person name="Gadbois L."/>
            <person name="Gearin G."/>
            <person name="Gearin C.R."/>
            <person name="Giannoukos G."/>
            <person name="Goode T."/>
            <person name="Graham J."/>
            <person name="Grandbois E."/>
            <person name="Grewal S."/>
            <person name="Gyaltsen K."/>
            <person name="Hafez N."/>
            <person name="Hagos B."/>
            <person name="Hall J."/>
            <person name="Henson C."/>
            <person name="Hollinger A."/>
            <person name="Honan T."/>
            <person name="Huard M.D."/>
            <person name="Hughes L."/>
            <person name="Hurhula B."/>
            <person name="Husby M.E."/>
            <person name="Kamat A."/>
            <person name="Kanga B."/>
            <person name="Kashin S."/>
            <person name="Khazanovich D."/>
            <person name="Kisner P."/>
            <person name="Lance K."/>
            <person name="Lara M."/>
            <person name="Lee W."/>
            <person name="Lennon N."/>
            <person name="Letendre F."/>
            <person name="LeVine R."/>
            <person name="Lipovsky A."/>
            <person name="Liu X."/>
            <person name="Liu J."/>
            <person name="Liu S."/>
            <person name="Lokyitsang T."/>
            <person name="Lokyitsang Y."/>
            <person name="Lubonja R."/>
            <person name="Lui A."/>
            <person name="MacDonald P."/>
            <person name="Magnisalis V."/>
            <person name="Maru K."/>
            <person name="Matthews C."/>
            <person name="McCusker W."/>
            <person name="McDonough S."/>
            <person name="Mehta T."/>
            <person name="Meldrim J."/>
            <person name="Meneus L."/>
            <person name="Mihai O."/>
            <person name="Mihalev A."/>
            <person name="Mihova T."/>
            <person name="Mittelman R."/>
            <person name="Mlenga V."/>
            <person name="Montmayeur A."/>
            <person name="Mulrain L."/>
            <person name="Navidi A."/>
            <person name="Naylor J."/>
            <person name="Negash T."/>
            <person name="Nguyen T."/>
            <person name="Nguyen N."/>
            <person name="Nicol R."/>
            <person name="Norbu C."/>
            <person name="Norbu N."/>
            <person name="Novod N."/>
            <person name="O'Neill B."/>
            <person name="Osman S."/>
            <person name="Markiewicz E."/>
            <person name="Oyono O.L."/>
            <person name="Patti C."/>
            <person name="Phunkhang P."/>
            <person name="Pierre F."/>
            <person name="Priest M."/>
            <person name="Raghuraman S."/>
            <person name="Rege F."/>
            <person name="Reyes R."/>
            <person name="Rise C."/>
            <person name="Rogov P."/>
            <person name="Ross K."/>
            <person name="Ryan E."/>
            <person name="Settipalli S."/>
            <person name="Shea T."/>
            <person name="Sherpa N."/>
            <person name="Shi L."/>
            <person name="Shih D."/>
            <person name="Sparrow T."/>
            <person name="Spaulding J."/>
            <person name="Stalker J."/>
            <person name="Stange-Thomann N."/>
            <person name="Stavropoulos S."/>
            <person name="Stone C."/>
            <person name="Strader C."/>
            <person name="Tesfaye S."/>
            <person name="Thomson T."/>
            <person name="Thoulutsang Y."/>
            <person name="Thoulutsang D."/>
            <person name="Topham K."/>
            <person name="Topping I."/>
            <person name="Tsamla T."/>
            <person name="Vassiliev H."/>
            <person name="Vo A."/>
            <person name="Wangchuk T."/>
            <person name="Wangdi T."/>
            <person name="Weiand M."/>
            <person name="Wilkinson J."/>
            <person name="Wilson A."/>
            <person name="Yadav S."/>
            <person name="Young G."/>
            <person name="Yu Q."/>
            <person name="Zembek L."/>
            <person name="Zhong D."/>
            <person name="Zimmer A."/>
            <person name="Zwirko Z."/>
            <person name="Jaffe D.B."/>
            <person name="Alvarez P."/>
            <person name="Brockman W."/>
            <person name="Butler J."/>
            <person name="Chin C."/>
            <person name="Gnerre S."/>
            <person name="Grabherr M."/>
            <person name="Kleber M."/>
            <person name="Mauceli E."/>
            <person name="MacCallum I."/>
        </authorList>
    </citation>
    <scope>NUCLEOTIDE SEQUENCE [LARGE SCALE GENOMIC DNA]</scope>
    <source>
        <strain evidence="3">Tucson 15010-1051.87</strain>
    </source>
</reference>
<dbReference type="OMA" id="MATQNFC"/>
<keyword evidence="3" id="KW-1185">Reference proteome</keyword>
<keyword evidence="1" id="KW-0732">Signal</keyword>
<dbReference type="Proteomes" id="UP000008792">
    <property type="component" value="Unassembled WGS sequence"/>
</dbReference>
<dbReference type="SMART" id="SM00675">
    <property type="entry name" value="DM11"/>
    <property type="match status" value="1"/>
</dbReference>
<dbReference type="InterPro" id="IPR006601">
    <property type="entry name" value="Uncharacterised_DM11_DROME"/>
</dbReference>
<dbReference type="FunCoup" id="B4ME38">
    <property type="interactions" value="85"/>
</dbReference>
<dbReference type="EMBL" id="CH940662">
    <property type="protein sequence ID" value="EDW58803.1"/>
    <property type="molecule type" value="Genomic_DNA"/>
</dbReference>
<dbReference type="InParanoid" id="B4ME38"/>
<dbReference type="OrthoDB" id="7975395at2759"/>
<feature type="signal peptide" evidence="1">
    <location>
        <begin position="1"/>
        <end position="19"/>
    </location>
</feature>
<name>B4ME38_DROVI</name>
<dbReference type="HOGENOM" id="CLU_094350_0_0_1"/>
<gene>
    <name evidence="2" type="primary">Dvir\GJ18474</name>
    <name evidence="2" type="ORF">Dvir_GJ18474</name>
</gene>
<dbReference type="AlphaFoldDB" id="B4ME38"/>
<protein>
    <submittedName>
        <fullName evidence="2">Uncharacterized protein</fullName>
    </submittedName>
</protein>
<evidence type="ECO:0000313" key="2">
    <source>
        <dbReference type="EMBL" id="EDW58803.1"/>
    </source>
</evidence>
<organism evidence="2 3">
    <name type="scientific">Drosophila virilis</name>
    <name type="common">Fruit fly</name>
    <dbReference type="NCBI Taxonomy" id="7244"/>
    <lineage>
        <taxon>Eukaryota</taxon>
        <taxon>Metazoa</taxon>
        <taxon>Ecdysozoa</taxon>
        <taxon>Arthropoda</taxon>
        <taxon>Hexapoda</taxon>
        <taxon>Insecta</taxon>
        <taxon>Pterygota</taxon>
        <taxon>Neoptera</taxon>
        <taxon>Endopterygota</taxon>
        <taxon>Diptera</taxon>
        <taxon>Brachycera</taxon>
        <taxon>Muscomorpha</taxon>
        <taxon>Ephydroidea</taxon>
        <taxon>Drosophilidae</taxon>
        <taxon>Drosophila</taxon>
    </lineage>
</organism>
<accession>B4ME38</accession>
<sequence>MWSALLLLFSSQIVCCVLAADYEMIIDDPDIFSNCKEPPPGAGNIHSLLNMDELELTLDGDTIHIEGNATTVWDIQPGDRVAATARLMQLDRGVWQPTVFSIATQDFCDIMYDKDQYWYKYWTRYVKNASVMEKKCVHHKGAKLIHEPFDLKMVFTNIRGASLQGRYKVVVILEAFDDDRNVKRPKSICLEIIGDCEKL</sequence>
<evidence type="ECO:0000313" key="3">
    <source>
        <dbReference type="Proteomes" id="UP000008792"/>
    </source>
</evidence>
<dbReference type="KEGG" id="dvi:6635949"/>